<feature type="region of interest" description="Disordered" evidence="1">
    <location>
        <begin position="832"/>
        <end position="873"/>
    </location>
</feature>
<feature type="region of interest" description="Disordered" evidence="1">
    <location>
        <begin position="971"/>
        <end position="995"/>
    </location>
</feature>
<feature type="compositionally biased region" description="Polar residues" evidence="1">
    <location>
        <begin position="77"/>
        <end position="92"/>
    </location>
</feature>
<sequence length="995" mass="109958">MIIPHCQLKQSPSIAKMVIQSKRPVDPIFDMLETLPALPDSPIEEFGQSTKDLLSSYEYDIGNDLSAPTPSKPETRYNVQEQPEVNSNQSSPHLPDLAPEDSHYLSENGPHMQISQVGNNVAQSQLPPLQTEFQFPDVNDLPQLPPSSSSSASLDWVSAGSPSENDPVSVGLGETFTAHFLSQDVSPVSPIAVSAVASVAGLDTSSPSQPGSPSHSEIERNEPTIENIPSTSRPSSQLPDISNDLQSTEFVSTNTADLSELPTSTYSTFEESIRSVDSASPSIVAEDELYTRKPASPMLATVPDSNEQMYEPEHGTLYDLPNELYEIPDIPDREYTSLSPIFEESSVSAISRAASATAGDDSRSLASMSFSRSASPEVSRAAPIDRSQSQYEDSFESRDYEDTTSTGALLPTIIEMSPEDLRQEPQSPALGPLLDSHQSEAQLPPTEYEEQPEAPSAQLAEHTVQNELTITELESENGRDSEEDSLMVREPDFAPTENNLKPESQENGPVNEETTYRELEVQADNRKLSVEDIFPEPADIPLPGDGGTWDHLTEVSVEPIVEVQESNIEQPIEEQTLEYTLPSDIEPKHSSHYSSFIEAPLQTPEPTSVLAEPENVPLPEDSPILMPEEPETTLNFEGIEESATVQKPEEPKTAPKFEVTEDPAIVQRPEVIEVIEAIETPDPSPEPILPEYTFETENESRRQSMGAFDLSPVLETEEEPGVESLLSFEGFPISVSEPRMTETLGGSNSESEDLSKEDSTLTLEQEPTTTETPEQRQEMVVGSPSEENAFSDYTLKVESEQEYMSRSDLDAKPASPVVENIEEYMEPEFFELPNEDSIPLSSSTAEPTTTAEVMETEPEHRSHGNQPDYELQEEPEFESMIRRFSVEGAQILPLPMNDDESPAPEINVAPPEDTVDILPSEFEEIHETQDSTESITQDVFEPIVAQQIEEQSIHQQRYNTPPPLEIQSITPSAQFEFSKGREIPEPRVENDTERR</sequence>
<feature type="compositionally biased region" description="Basic and acidic residues" evidence="1">
    <location>
        <begin position="978"/>
        <end position="995"/>
    </location>
</feature>
<feature type="region of interest" description="Disordered" evidence="1">
    <location>
        <begin position="643"/>
        <end position="664"/>
    </location>
</feature>
<feature type="compositionally biased region" description="Low complexity" evidence="1">
    <location>
        <begin position="841"/>
        <end position="852"/>
    </location>
</feature>
<feature type="compositionally biased region" description="Basic and acidic residues" evidence="1">
    <location>
        <begin position="476"/>
        <end position="492"/>
    </location>
</feature>
<gene>
    <name evidence="2" type="ORF">P167DRAFT_263761</name>
</gene>
<name>A0A3N4L541_9PEZI</name>
<keyword evidence="3" id="KW-1185">Reference proteome</keyword>
<evidence type="ECO:0000313" key="2">
    <source>
        <dbReference type="EMBL" id="RPB16622.1"/>
    </source>
</evidence>
<dbReference type="EMBL" id="ML119108">
    <property type="protein sequence ID" value="RPB16622.1"/>
    <property type="molecule type" value="Genomic_DNA"/>
</dbReference>
<feature type="region of interest" description="Disordered" evidence="1">
    <location>
        <begin position="135"/>
        <end position="170"/>
    </location>
</feature>
<feature type="compositionally biased region" description="Polar residues" evidence="1">
    <location>
        <begin position="227"/>
        <end position="242"/>
    </location>
</feature>
<dbReference type="AlphaFoldDB" id="A0A3N4L541"/>
<feature type="region of interest" description="Disordered" evidence="1">
    <location>
        <begin position="356"/>
        <end position="514"/>
    </location>
</feature>
<dbReference type="InParanoid" id="A0A3N4L541"/>
<feature type="region of interest" description="Disordered" evidence="1">
    <location>
        <begin position="733"/>
        <end position="790"/>
    </location>
</feature>
<evidence type="ECO:0000256" key="1">
    <source>
        <dbReference type="SAM" id="MobiDB-lite"/>
    </source>
</evidence>
<protein>
    <submittedName>
        <fullName evidence="2">Uncharacterized protein</fullName>
    </submittedName>
</protein>
<feature type="compositionally biased region" description="Low complexity" evidence="1">
    <location>
        <begin position="202"/>
        <end position="215"/>
    </location>
</feature>
<feature type="region of interest" description="Disordered" evidence="1">
    <location>
        <begin position="202"/>
        <end position="242"/>
    </location>
</feature>
<accession>A0A3N4L541</accession>
<reference evidence="2 3" key="1">
    <citation type="journal article" date="2018" name="Nat. Ecol. Evol.">
        <title>Pezizomycetes genomes reveal the molecular basis of ectomycorrhizal truffle lifestyle.</title>
        <authorList>
            <person name="Murat C."/>
            <person name="Payen T."/>
            <person name="Noel B."/>
            <person name="Kuo A."/>
            <person name="Morin E."/>
            <person name="Chen J."/>
            <person name="Kohler A."/>
            <person name="Krizsan K."/>
            <person name="Balestrini R."/>
            <person name="Da Silva C."/>
            <person name="Montanini B."/>
            <person name="Hainaut M."/>
            <person name="Levati E."/>
            <person name="Barry K.W."/>
            <person name="Belfiori B."/>
            <person name="Cichocki N."/>
            <person name="Clum A."/>
            <person name="Dockter R.B."/>
            <person name="Fauchery L."/>
            <person name="Guy J."/>
            <person name="Iotti M."/>
            <person name="Le Tacon F."/>
            <person name="Lindquist E.A."/>
            <person name="Lipzen A."/>
            <person name="Malagnac F."/>
            <person name="Mello A."/>
            <person name="Molinier V."/>
            <person name="Miyauchi S."/>
            <person name="Poulain J."/>
            <person name="Riccioni C."/>
            <person name="Rubini A."/>
            <person name="Sitrit Y."/>
            <person name="Splivallo R."/>
            <person name="Traeger S."/>
            <person name="Wang M."/>
            <person name="Zifcakova L."/>
            <person name="Wipf D."/>
            <person name="Zambonelli A."/>
            <person name="Paolocci F."/>
            <person name="Nowrousian M."/>
            <person name="Ottonello S."/>
            <person name="Baldrian P."/>
            <person name="Spatafora J.W."/>
            <person name="Henrissat B."/>
            <person name="Nagy L.G."/>
            <person name="Aury J.M."/>
            <person name="Wincker P."/>
            <person name="Grigoriev I.V."/>
            <person name="Bonfante P."/>
            <person name="Martin F.M."/>
        </authorList>
    </citation>
    <scope>NUCLEOTIDE SEQUENCE [LARGE SCALE GENOMIC DNA]</scope>
    <source>
        <strain evidence="2 3">CCBAS932</strain>
    </source>
</reference>
<feature type="compositionally biased region" description="Low complexity" evidence="1">
    <location>
        <begin position="356"/>
        <end position="375"/>
    </location>
</feature>
<feature type="region of interest" description="Disordered" evidence="1">
    <location>
        <begin position="606"/>
        <end position="628"/>
    </location>
</feature>
<proteinExistence type="predicted"/>
<dbReference type="Proteomes" id="UP000277580">
    <property type="component" value="Unassembled WGS sequence"/>
</dbReference>
<feature type="compositionally biased region" description="Basic and acidic residues" evidence="1">
    <location>
        <begin position="647"/>
        <end position="659"/>
    </location>
</feature>
<feature type="compositionally biased region" description="Polar residues" evidence="1">
    <location>
        <begin position="496"/>
        <end position="508"/>
    </location>
</feature>
<feature type="region of interest" description="Disordered" evidence="1">
    <location>
        <begin position="61"/>
        <end position="112"/>
    </location>
</feature>
<evidence type="ECO:0000313" key="3">
    <source>
        <dbReference type="Proteomes" id="UP000277580"/>
    </source>
</evidence>
<organism evidence="2 3">
    <name type="scientific">Morchella conica CCBAS932</name>
    <dbReference type="NCBI Taxonomy" id="1392247"/>
    <lineage>
        <taxon>Eukaryota</taxon>
        <taxon>Fungi</taxon>
        <taxon>Dikarya</taxon>
        <taxon>Ascomycota</taxon>
        <taxon>Pezizomycotina</taxon>
        <taxon>Pezizomycetes</taxon>
        <taxon>Pezizales</taxon>
        <taxon>Morchellaceae</taxon>
        <taxon>Morchella</taxon>
    </lineage>
</organism>
<feature type="compositionally biased region" description="Low complexity" evidence="1">
    <location>
        <begin position="760"/>
        <end position="772"/>
    </location>
</feature>